<proteinExistence type="predicted"/>
<protein>
    <recommendedName>
        <fullName evidence="3">Glycosyl transferase family 28 C-terminal domain-containing protein</fullName>
    </recommendedName>
</protein>
<organism evidence="1 2">
    <name type="scientific">Motilimonas cestriensis</name>
    <dbReference type="NCBI Taxonomy" id="2742685"/>
    <lineage>
        <taxon>Bacteria</taxon>
        <taxon>Pseudomonadati</taxon>
        <taxon>Pseudomonadota</taxon>
        <taxon>Gammaproteobacteria</taxon>
        <taxon>Alteromonadales</taxon>
        <taxon>Alteromonadales genera incertae sedis</taxon>
        <taxon>Motilimonas</taxon>
    </lineage>
</organism>
<dbReference type="PROSITE" id="PS51257">
    <property type="entry name" value="PROKAR_LIPOPROTEIN"/>
    <property type="match status" value="1"/>
</dbReference>
<comment type="caution">
    <text evidence="1">The sequence shown here is derived from an EMBL/GenBank/DDBJ whole genome shotgun (WGS) entry which is preliminary data.</text>
</comment>
<dbReference type="RefSeq" id="WP_233054190.1">
    <property type="nucleotide sequence ID" value="NZ_JAIMJA010000021.1"/>
</dbReference>
<accession>A0ABS8WBZ9</accession>
<dbReference type="PANTHER" id="PTHR38134">
    <property type="entry name" value="SLR1395 PROTEIN"/>
    <property type="match status" value="1"/>
</dbReference>
<evidence type="ECO:0000313" key="2">
    <source>
        <dbReference type="Proteomes" id="UP001201273"/>
    </source>
</evidence>
<name>A0ABS8WBZ9_9GAMM</name>
<dbReference type="InterPro" id="IPR053205">
    <property type="entry name" value="GHMP_kinase_L-arabinokinase"/>
</dbReference>
<dbReference type="SUPFAM" id="SSF53756">
    <property type="entry name" value="UDP-Glycosyltransferase/glycogen phosphorylase"/>
    <property type="match status" value="1"/>
</dbReference>
<dbReference type="Proteomes" id="UP001201273">
    <property type="component" value="Unassembled WGS sequence"/>
</dbReference>
<evidence type="ECO:0000313" key="1">
    <source>
        <dbReference type="EMBL" id="MCE2596551.1"/>
    </source>
</evidence>
<dbReference type="PANTHER" id="PTHR38134:SF2">
    <property type="entry name" value="GALACTOKINASE"/>
    <property type="match status" value="1"/>
</dbReference>
<reference evidence="1 2" key="1">
    <citation type="journal article" date="2022" name="Environ. Microbiol. Rep.">
        <title>Eco-phylogenetic analyses reveal divergent evolution of vitamin B12 metabolism in the marine bacterial family 'Psychromonadaceae'.</title>
        <authorList>
            <person name="Jin X."/>
            <person name="Yang Y."/>
            <person name="Cao H."/>
            <person name="Gao B."/>
            <person name="Zhao Z."/>
        </authorList>
    </citation>
    <scope>NUCLEOTIDE SEQUENCE [LARGE SCALE GENOMIC DNA]</scope>
    <source>
        <strain evidence="1 2">MKS20</strain>
    </source>
</reference>
<gene>
    <name evidence="1" type="ORF">K6Y31_17285</name>
</gene>
<sequence length="365" mass="39573">MTITKSATPVKHICFSITHHGFGHGAISCAVMAQLQALAPGIKLTILSTIPLSYFTPRLQQPFDLIPIGSDFGMVMHSAISVDVASSERQYTQLQQEWSAKVAAEQALLANLNPDLVISNISPITLAAAHNLAIPSISICPFNWSQILANYSNDPGLTNELIPLMDQAYASVVKALKPQPHVPNPKSLNELAIGPICQAGNKQRTALRQALGISLNTKIGLIALGGLSVPMDLSQWPEKSDWIWLVDQASPAARTDMRHYTDTDMAFLDLVFSVDLVITKPGYGTYTELALAGTKAITLARPDWPETPYLNQFLSQYISCSEIPLEQLVKADFNSLIDKVMATSNPAAPTWHAGASEAADYILKL</sequence>
<dbReference type="EMBL" id="JAIMJA010000021">
    <property type="protein sequence ID" value="MCE2596551.1"/>
    <property type="molecule type" value="Genomic_DNA"/>
</dbReference>
<evidence type="ECO:0008006" key="3">
    <source>
        <dbReference type="Google" id="ProtNLM"/>
    </source>
</evidence>
<keyword evidence="2" id="KW-1185">Reference proteome</keyword>